<evidence type="ECO:0000313" key="13">
    <source>
        <dbReference type="EMBL" id="TNJ29350.1"/>
    </source>
</evidence>
<dbReference type="EMBL" id="VDLU01000001">
    <property type="protein sequence ID" value="TNJ29350.1"/>
    <property type="molecule type" value="Genomic_DNA"/>
</dbReference>
<organism evidence="13 14">
    <name type="scientific">Giardia muris</name>
    <dbReference type="NCBI Taxonomy" id="5742"/>
    <lineage>
        <taxon>Eukaryota</taxon>
        <taxon>Metamonada</taxon>
        <taxon>Diplomonadida</taxon>
        <taxon>Hexamitidae</taxon>
        <taxon>Giardiinae</taxon>
        <taxon>Giardia</taxon>
    </lineage>
</organism>
<evidence type="ECO:0000256" key="3">
    <source>
        <dbReference type="ARBA" id="ARBA00011610"/>
    </source>
</evidence>
<feature type="signal peptide" evidence="11">
    <location>
        <begin position="1"/>
        <end position="18"/>
    </location>
</feature>
<evidence type="ECO:0000256" key="8">
    <source>
        <dbReference type="ARBA" id="ARBA00032961"/>
    </source>
</evidence>
<evidence type="ECO:0000313" key="14">
    <source>
        <dbReference type="Proteomes" id="UP000315496"/>
    </source>
</evidence>
<accession>A0A4Z1SUG5</accession>
<dbReference type="GO" id="GO:0008234">
    <property type="term" value="F:cysteine-type peptidase activity"/>
    <property type="evidence" value="ECO:0007669"/>
    <property type="project" value="InterPro"/>
</dbReference>
<gene>
    <name evidence="13" type="ORF">GMRT_10964</name>
</gene>
<evidence type="ECO:0000256" key="7">
    <source>
        <dbReference type="ARBA" id="ARBA00030778"/>
    </source>
</evidence>
<dbReference type="Gene3D" id="2.40.128.80">
    <property type="entry name" value="Cathepsin C, exclusion domain"/>
    <property type="match status" value="1"/>
</dbReference>
<comment type="cofactor">
    <cofactor evidence="1">
        <name>chloride</name>
        <dbReference type="ChEBI" id="CHEBI:17996"/>
    </cofactor>
</comment>
<dbReference type="InterPro" id="IPR000668">
    <property type="entry name" value="Peptidase_C1A_C"/>
</dbReference>
<keyword evidence="10" id="KW-0472">Membrane</keyword>
<dbReference type="VEuPathDB" id="GiardiaDB:GMRT_10964"/>
<dbReference type="InterPro" id="IPR036496">
    <property type="entry name" value="CathepsinC_exc_dom_sf"/>
</dbReference>
<evidence type="ECO:0000256" key="2">
    <source>
        <dbReference type="ARBA" id="ARBA00008455"/>
    </source>
</evidence>
<feature type="chain" id="PRO_5021264180" description="Dipeptidyl peptidase 1" evidence="11">
    <location>
        <begin position="19"/>
        <end position="541"/>
    </location>
</feature>
<name>A0A4Z1SUG5_GIAMU</name>
<keyword evidence="10" id="KW-0812">Transmembrane</keyword>
<sequence length="541" mass="60163">MLFPLLLSCALADFPVRCLPDQVLGTWEINVTDFDRPVINDGVVCPSTLKSTATRRRITLQSPNVAIDEDDGAVGTWSMVYTQAIRLELGDTRFLFYLDWEVLPDTEVLSHCARSSPKNSWAMKLGVTHRYRACIQARNVHPISDKTDSIHDPSNPGPIHRQGTDRIFIPHYLPVPVPVGKTYRRLQTEGKLKYNSFKARAGAGTSDSLPASFDWRNVDNESFLPEEVADQGSCGSCYAASTLWTMMSRVMVASGRKDLLGNVKKLSLEHVVDCNAYTQGCDGGFPELVAQFAEEYGILTDDQYYSPYVAGTGMPATCMAPEFLQGERYYFTAGRPIGGYFDGLTPVEEMQLEVLRHGPIVVNVYGSSQAFRDCQSTYTSDDGEGGEGGDYLDYLDHAVMIIGWEYDETQGETYWLVQNSWGKDWCEDGVTKIKMGSNEFGIESYPVTFYWWSTGPVYYDEGLFTIDATAFYTCVGIIVALLLLVIGLIIGMIFVVKKTAKTMKIGLYRPILAEETTAFDLTSAPLDTDLISTQQETSASY</sequence>
<comment type="caution">
    <text evidence="13">The sequence shown here is derived from an EMBL/GenBank/DDBJ whole genome shotgun (WGS) entry which is preliminary data.</text>
</comment>
<dbReference type="InterPro" id="IPR038765">
    <property type="entry name" value="Papain-like_cys_pep_sf"/>
</dbReference>
<proteinExistence type="inferred from homology"/>
<dbReference type="AlphaFoldDB" id="A0A4Z1SUG5"/>
<dbReference type="GO" id="GO:0006508">
    <property type="term" value="P:proteolysis"/>
    <property type="evidence" value="ECO:0007669"/>
    <property type="project" value="InterPro"/>
</dbReference>
<dbReference type="SMART" id="SM00645">
    <property type="entry name" value="Pept_C1"/>
    <property type="match status" value="1"/>
</dbReference>
<feature type="transmembrane region" description="Helical" evidence="10">
    <location>
        <begin position="470"/>
        <end position="496"/>
    </location>
</feature>
<feature type="domain" description="Peptidase C1A papain C-terminal" evidence="12">
    <location>
        <begin position="209"/>
        <end position="450"/>
    </location>
</feature>
<dbReference type="PROSITE" id="PS00139">
    <property type="entry name" value="THIOL_PROTEASE_CYS"/>
    <property type="match status" value="1"/>
</dbReference>
<comment type="similarity">
    <text evidence="2">Belongs to the peptidase C1 family.</text>
</comment>
<dbReference type="Pfam" id="PF00112">
    <property type="entry name" value="Peptidase_C1"/>
    <property type="match status" value="1"/>
</dbReference>
<evidence type="ECO:0000259" key="12">
    <source>
        <dbReference type="SMART" id="SM00645"/>
    </source>
</evidence>
<dbReference type="Gene3D" id="3.90.70.10">
    <property type="entry name" value="Cysteine proteinases"/>
    <property type="match status" value="1"/>
</dbReference>
<dbReference type="SUPFAM" id="SSF75001">
    <property type="entry name" value="Dipeptidyl peptidase I (cathepsin C), exclusion domain"/>
    <property type="match status" value="1"/>
</dbReference>
<protein>
    <recommendedName>
        <fullName evidence="4">Dipeptidyl peptidase 1</fullName>
    </recommendedName>
    <alternativeName>
        <fullName evidence="6">Cathepsin C</fullName>
    </alternativeName>
    <alternativeName>
        <fullName evidence="5">Cathepsin J</fullName>
    </alternativeName>
    <alternativeName>
        <fullName evidence="8">Dipeptidyl peptidase I</fullName>
    </alternativeName>
    <alternativeName>
        <fullName evidence="7">Dipeptidyl transferase</fullName>
    </alternativeName>
</protein>
<comment type="function">
    <text evidence="9">Thiol protease. Has dipeptidylpeptidase activity. Active against a broad range of dipeptide substrates composed of both polar and hydrophobic amino acids. Proline cannot occupy the P1 position and arginine cannot occupy the P2 position of the substrate. Can act as both an exopeptidase and endopeptidase. Activates serine proteases such as elastase, cathepsin G and granzymes A and B.</text>
</comment>
<evidence type="ECO:0000256" key="10">
    <source>
        <dbReference type="SAM" id="Phobius"/>
    </source>
</evidence>
<evidence type="ECO:0000256" key="5">
    <source>
        <dbReference type="ARBA" id="ARBA00029762"/>
    </source>
</evidence>
<dbReference type="Proteomes" id="UP000315496">
    <property type="component" value="Chromosome 1"/>
</dbReference>
<evidence type="ECO:0000256" key="6">
    <source>
        <dbReference type="ARBA" id="ARBA00029779"/>
    </source>
</evidence>
<dbReference type="OrthoDB" id="3789175at2759"/>
<dbReference type="InterPro" id="IPR014882">
    <property type="entry name" value="CathepsinC_exc"/>
</dbReference>
<keyword evidence="11" id="KW-0732">Signal</keyword>
<dbReference type="SUPFAM" id="SSF54001">
    <property type="entry name" value="Cysteine proteinases"/>
    <property type="match status" value="1"/>
</dbReference>
<evidence type="ECO:0000256" key="1">
    <source>
        <dbReference type="ARBA" id="ARBA00001923"/>
    </source>
</evidence>
<keyword evidence="10" id="KW-1133">Transmembrane helix</keyword>
<dbReference type="InterPro" id="IPR000169">
    <property type="entry name" value="Pept_cys_AS"/>
</dbReference>
<comment type="subunit">
    <text evidence="3">Tetramer of heterotrimers consisting of exclusion domain, heavy- and light chains.</text>
</comment>
<dbReference type="PANTHER" id="PTHR12411">
    <property type="entry name" value="CYSTEINE PROTEASE FAMILY C1-RELATED"/>
    <property type="match status" value="1"/>
</dbReference>
<keyword evidence="14" id="KW-1185">Reference proteome</keyword>
<evidence type="ECO:0000256" key="9">
    <source>
        <dbReference type="ARBA" id="ARBA00045556"/>
    </source>
</evidence>
<evidence type="ECO:0000256" key="11">
    <source>
        <dbReference type="SAM" id="SignalP"/>
    </source>
</evidence>
<dbReference type="Pfam" id="PF08773">
    <property type="entry name" value="CathepsinC_exc"/>
    <property type="match status" value="1"/>
</dbReference>
<evidence type="ECO:0000256" key="4">
    <source>
        <dbReference type="ARBA" id="ARBA00014709"/>
    </source>
</evidence>
<dbReference type="InterPro" id="IPR013128">
    <property type="entry name" value="Peptidase_C1A"/>
</dbReference>
<reference evidence="13 14" key="1">
    <citation type="submission" date="2019-05" db="EMBL/GenBank/DDBJ databases">
        <title>The compact genome of Giardia muris reveals important steps in the evolution of intestinal protozoan parasites.</title>
        <authorList>
            <person name="Xu F."/>
            <person name="Jimenez-Gonzalez A."/>
            <person name="Einarsson E."/>
            <person name="Astvaldsson A."/>
            <person name="Peirasmaki D."/>
            <person name="Eckmann L."/>
            <person name="Andersson J.O."/>
            <person name="Svard S.G."/>
            <person name="Jerlstrom-Hultqvist J."/>
        </authorList>
    </citation>
    <scope>NUCLEOTIDE SEQUENCE [LARGE SCALE GENOMIC DNA]</scope>
    <source>
        <strain evidence="13 14">Roberts-Thomson</strain>
    </source>
</reference>